<dbReference type="AlphaFoldDB" id="A0A8K0H0C2"/>
<organism evidence="1 2">
    <name type="scientific">Rhamnella rubrinervis</name>
    <dbReference type="NCBI Taxonomy" id="2594499"/>
    <lineage>
        <taxon>Eukaryota</taxon>
        <taxon>Viridiplantae</taxon>
        <taxon>Streptophyta</taxon>
        <taxon>Embryophyta</taxon>
        <taxon>Tracheophyta</taxon>
        <taxon>Spermatophyta</taxon>
        <taxon>Magnoliopsida</taxon>
        <taxon>eudicotyledons</taxon>
        <taxon>Gunneridae</taxon>
        <taxon>Pentapetalae</taxon>
        <taxon>rosids</taxon>
        <taxon>fabids</taxon>
        <taxon>Rosales</taxon>
        <taxon>Rhamnaceae</taxon>
        <taxon>rhamnoid group</taxon>
        <taxon>Rhamneae</taxon>
        <taxon>Rhamnella</taxon>
    </lineage>
</organism>
<dbReference type="Proteomes" id="UP000796880">
    <property type="component" value="Unassembled WGS sequence"/>
</dbReference>
<proteinExistence type="predicted"/>
<gene>
    <name evidence="1" type="ORF">FNV43_RR13002</name>
</gene>
<evidence type="ECO:0008006" key="3">
    <source>
        <dbReference type="Google" id="ProtNLM"/>
    </source>
</evidence>
<protein>
    <recommendedName>
        <fullName evidence="3">PTB domain engulfment adapter</fullName>
    </recommendedName>
</protein>
<sequence length="166" mass="18642">MASLLTNPTITTGRDQVYVASLPLRARKGPAQLLLSAVYSLNLWDFQHFMVIIKPHLPPPHDSQALVYDFQPKDPENLYVALAVLSGKAVEGAVLNRKLPKLPRSKCWFIGYCKGNAIDVACEFNKNWETNLRVGRHDCRNYTNGLVESLTGEKYVLERLRTSTGV</sequence>
<dbReference type="PANTHER" id="PTHR36342">
    <property type="entry name" value="PTB DOMAIN ENGULFMENT ADAPTER"/>
    <property type="match status" value="1"/>
</dbReference>
<dbReference type="OrthoDB" id="1920822at2759"/>
<name>A0A8K0H0C2_9ROSA</name>
<dbReference type="PANTHER" id="PTHR36342:SF1">
    <property type="entry name" value="PTB DOMAIN ENGULFMENT ADAPTER"/>
    <property type="match status" value="1"/>
</dbReference>
<keyword evidence="2" id="KW-1185">Reference proteome</keyword>
<reference evidence="1" key="1">
    <citation type="submission" date="2020-03" db="EMBL/GenBank/DDBJ databases">
        <title>A high-quality chromosome-level genome assembly of a woody plant with both climbing and erect habits, Rhamnella rubrinervis.</title>
        <authorList>
            <person name="Lu Z."/>
            <person name="Yang Y."/>
            <person name="Zhu X."/>
            <person name="Sun Y."/>
        </authorList>
    </citation>
    <scope>NUCLEOTIDE SEQUENCE</scope>
    <source>
        <strain evidence="1">BYM</strain>
        <tissue evidence="1">Leaf</tissue>
    </source>
</reference>
<comment type="caution">
    <text evidence="1">The sequence shown here is derived from an EMBL/GenBank/DDBJ whole genome shotgun (WGS) entry which is preliminary data.</text>
</comment>
<accession>A0A8K0H0C2</accession>
<evidence type="ECO:0000313" key="2">
    <source>
        <dbReference type="Proteomes" id="UP000796880"/>
    </source>
</evidence>
<evidence type="ECO:0000313" key="1">
    <source>
        <dbReference type="EMBL" id="KAF3443320.1"/>
    </source>
</evidence>
<dbReference type="EMBL" id="VOIH02000006">
    <property type="protein sequence ID" value="KAF3443320.1"/>
    <property type="molecule type" value="Genomic_DNA"/>
</dbReference>